<dbReference type="InterPro" id="IPR012878">
    <property type="entry name" value="Beta-AFase-like_GH127_cat"/>
</dbReference>
<accession>A0A9D1FXQ8</accession>
<organism evidence="3 4">
    <name type="scientific">Candidatus Alectryocaccomicrobium excrementavium</name>
    <dbReference type="NCBI Taxonomy" id="2840668"/>
    <lineage>
        <taxon>Bacteria</taxon>
        <taxon>Bacillati</taxon>
        <taxon>Bacillota</taxon>
        <taxon>Clostridia</taxon>
        <taxon>Candidatus Alectryocaccomicrobium</taxon>
    </lineage>
</organism>
<feature type="domain" description="Non-reducing end beta-L-arabinofuranosidase-like GH127 catalytic" evidence="1">
    <location>
        <begin position="272"/>
        <end position="373"/>
    </location>
</feature>
<gene>
    <name evidence="3" type="ORF">IAA84_00195</name>
</gene>
<evidence type="ECO:0000313" key="3">
    <source>
        <dbReference type="EMBL" id="HIS91419.1"/>
    </source>
</evidence>
<dbReference type="SUPFAM" id="SSF48208">
    <property type="entry name" value="Six-hairpin glycosidases"/>
    <property type="match status" value="1"/>
</dbReference>
<evidence type="ECO:0000259" key="2">
    <source>
        <dbReference type="Pfam" id="PF20736"/>
    </source>
</evidence>
<dbReference type="Pfam" id="PF20736">
    <property type="entry name" value="Glyco_hydro127M"/>
    <property type="match status" value="1"/>
</dbReference>
<evidence type="ECO:0000259" key="1">
    <source>
        <dbReference type="Pfam" id="PF07944"/>
    </source>
</evidence>
<keyword evidence="3" id="KW-0378">Hydrolase</keyword>
<dbReference type="Gene3D" id="1.50.10.10">
    <property type="match status" value="1"/>
</dbReference>
<dbReference type="AlphaFoldDB" id="A0A9D1FXQ8"/>
<dbReference type="PANTHER" id="PTHR31151:SF0">
    <property type="entry name" value="PROLINE-TRNA LIGASE (DUF1680)"/>
    <property type="match status" value="1"/>
</dbReference>
<dbReference type="Proteomes" id="UP000824140">
    <property type="component" value="Unassembled WGS sequence"/>
</dbReference>
<sequence length="613" mass="69846">MQPLKFRPIPLNRLRPRGWLKRQLQIQAEGLSGNLDKVWPDIAQSKWIGGDREGWERVPYWLDGFIPLAWLLEDEDLKARARRYIDAILARQEEDGWLCPCAREERRAYDMWALILIAKVFTVYADLSGDERIEPALRRALRQFNTHIDSATLFNWSAARWFEGLIPIFWLYEKSPEPWLMELAQKLEVEGIDYEKLFEHYMDQQPRDQWTYLTHVVNLAMCLKSAALVSRMRGGDPDAFALRALAALQKYHGMAVGHFTGDECVSGDSPIQGSELCSVVEAMYSCEQLLQIGGNPFWADHLEKLAFNALPATISPDMWSHQYDQQTNQVQCAPLEKEHCVFRTNGVESHVFGLEPNFGCCTANFNQGWPKFALSTFMLSEDGIASTVLAPSEAEVRINGAMVKVALDTEYPFRNTLRYTVETSMPVRFAFSVRVPAAADSAKLDGQAVTPGTFARIEREWLGRNEIVLELTFAPRLVERPRDMRCLWYGPLLYAVPVKARWEKREYTANGVERKYPYCDYSIRPQSPFNYAFAGTEFVPEESPVGDCPFSEEGAPMRLAATMVQIPWSMQHGVCAVAPESREPMAASEKLRLIPYGCTTLRMTEMSMAKIEA</sequence>
<dbReference type="InterPro" id="IPR049046">
    <property type="entry name" value="Beta-AFase-like_GH127_middle"/>
</dbReference>
<dbReference type="GO" id="GO:0005975">
    <property type="term" value="P:carbohydrate metabolic process"/>
    <property type="evidence" value="ECO:0007669"/>
    <property type="project" value="InterPro"/>
</dbReference>
<reference evidence="3" key="1">
    <citation type="submission" date="2020-10" db="EMBL/GenBank/DDBJ databases">
        <authorList>
            <person name="Gilroy R."/>
        </authorList>
    </citation>
    <scope>NUCLEOTIDE SEQUENCE</scope>
    <source>
        <strain evidence="3">13766</strain>
    </source>
</reference>
<protein>
    <submittedName>
        <fullName evidence="3">Glycoside hydrolase family 127 protein</fullName>
    </submittedName>
</protein>
<dbReference type="PANTHER" id="PTHR31151">
    <property type="entry name" value="PROLINE-TRNA LIGASE (DUF1680)"/>
    <property type="match status" value="1"/>
</dbReference>
<reference evidence="3" key="2">
    <citation type="journal article" date="2021" name="PeerJ">
        <title>Extensive microbial diversity within the chicken gut microbiome revealed by metagenomics and culture.</title>
        <authorList>
            <person name="Gilroy R."/>
            <person name="Ravi A."/>
            <person name="Getino M."/>
            <person name="Pursley I."/>
            <person name="Horton D.L."/>
            <person name="Alikhan N.F."/>
            <person name="Baker D."/>
            <person name="Gharbi K."/>
            <person name="Hall N."/>
            <person name="Watson M."/>
            <person name="Adriaenssens E.M."/>
            <person name="Foster-Nyarko E."/>
            <person name="Jarju S."/>
            <person name="Secka A."/>
            <person name="Antonio M."/>
            <person name="Oren A."/>
            <person name="Chaudhuri R.R."/>
            <person name="La Ragione R."/>
            <person name="Hildebrand F."/>
            <person name="Pallen M.J."/>
        </authorList>
    </citation>
    <scope>NUCLEOTIDE SEQUENCE</scope>
    <source>
        <strain evidence="3">13766</strain>
    </source>
</reference>
<proteinExistence type="predicted"/>
<comment type="caution">
    <text evidence="3">The sequence shown here is derived from an EMBL/GenBank/DDBJ whole genome shotgun (WGS) entry which is preliminary data.</text>
</comment>
<evidence type="ECO:0000313" key="4">
    <source>
        <dbReference type="Proteomes" id="UP000824140"/>
    </source>
</evidence>
<dbReference type="InterPro" id="IPR008928">
    <property type="entry name" value="6-hairpin_glycosidase_sf"/>
</dbReference>
<dbReference type="Pfam" id="PF07944">
    <property type="entry name" value="Beta-AFase-like_GH127_cat"/>
    <property type="match status" value="1"/>
</dbReference>
<dbReference type="EMBL" id="DVJN01000003">
    <property type="protein sequence ID" value="HIS91419.1"/>
    <property type="molecule type" value="Genomic_DNA"/>
</dbReference>
<name>A0A9D1FXQ8_9FIRM</name>
<dbReference type="InterPro" id="IPR012341">
    <property type="entry name" value="6hp_glycosidase-like_sf"/>
</dbReference>
<dbReference type="GO" id="GO:0016787">
    <property type="term" value="F:hydrolase activity"/>
    <property type="evidence" value="ECO:0007669"/>
    <property type="project" value="UniProtKB-KW"/>
</dbReference>
<feature type="domain" description="Non-reducing end beta-L-arabinofuranosidase-like GH127 middle" evidence="2">
    <location>
        <begin position="385"/>
        <end position="471"/>
    </location>
</feature>